<sequence>METSPAENGHDLPNQPYKGFANEENGKTLHQISADHGPQLRNPTPSPPRLHGPQLRSPRSSTFSAMTPKARINYELEQLRHDIATRNRNAQGLNEWTPEQLVKMDQDLRQRIAFIGTHPLFSEICSDGRRDDWVQSFWEKMEEISVGWVGTIREVDCGHCRAIQEAMGRAKVD</sequence>
<accession>A0A8H3EVF4</accession>
<keyword evidence="3" id="KW-1185">Reference proteome</keyword>
<evidence type="ECO:0000313" key="3">
    <source>
        <dbReference type="Proteomes" id="UP000664521"/>
    </source>
</evidence>
<evidence type="ECO:0000313" key="2">
    <source>
        <dbReference type="EMBL" id="CAF9912134.1"/>
    </source>
</evidence>
<dbReference type="AlphaFoldDB" id="A0A8H3EVF4"/>
<dbReference type="EMBL" id="CAJPDS010000011">
    <property type="protein sequence ID" value="CAF9912134.1"/>
    <property type="molecule type" value="Genomic_DNA"/>
</dbReference>
<gene>
    <name evidence="2" type="ORF">HETSPECPRED_000843</name>
</gene>
<evidence type="ECO:0000256" key="1">
    <source>
        <dbReference type="SAM" id="MobiDB-lite"/>
    </source>
</evidence>
<dbReference type="Proteomes" id="UP000664521">
    <property type="component" value="Unassembled WGS sequence"/>
</dbReference>
<feature type="region of interest" description="Disordered" evidence="1">
    <location>
        <begin position="1"/>
        <end position="63"/>
    </location>
</feature>
<reference evidence="2" key="1">
    <citation type="submission" date="2021-03" db="EMBL/GenBank/DDBJ databases">
        <authorList>
            <person name="Tagirdzhanova G."/>
        </authorList>
    </citation>
    <scope>NUCLEOTIDE SEQUENCE</scope>
</reference>
<proteinExistence type="predicted"/>
<name>A0A8H3EVF4_9LECA</name>
<comment type="caution">
    <text evidence="2">The sequence shown here is derived from an EMBL/GenBank/DDBJ whole genome shotgun (WGS) entry which is preliminary data.</text>
</comment>
<protein>
    <submittedName>
        <fullName evidence="2">Uncharacterized protein</fullName>
    </submittedName>
</protein>
<organism evidence="2 3">
    <name type="scientific">Heterodermia speciosa</name>
    <dbReference type="NCBI Taxonomy" id="116794"/>
    <lineage>
        <taxon>Eukaryota</taxon>
        <taxon>Fungi</taxon>
        <taxon>Dikarya</taxon>
        <taxon>Ascomycota</taxon>
        <taxon>Pezizomycotina</taxon>
        <taxon>Lecanoromycetes</taxon>
        <taxon>OSLEUM clade</taxon>
        <taxon>Lecanoromycetidae</taxon>
        <taxon>Caliciales</taxon>
        <taxon>Physciaceae</taxon>
        <taxon>Heterodermia</taxon>
    </lineage>
</organism>